<dbReference type="InterPro" id="IPR002893">
    <property type="entry name" value="Znf_MYND"/>
</dbReference>
<organism evidence="9 10">
    <name type="scientific">Acanthamoeba castellanii (strain ATCC 30010 / Neff)</name>
    <dbReference type="NCBI Taxonomy" id="1257118"/>
    <lineage>
        <taxon>Eukaryota</taxon>
        <taxon>Amoebozoa</taxon>
        <taxon>Discosea</taxon>
        <taxon>Longamoebia</taxon>
        <taxon>Centramoebida</taxon>
        <taxon>Acanthamoebidae</taxon>
        <taxon>Acanthamoeba</taxon>
    </lineage>
</organism>
<dbReference type="Pfam" id="PF01753">
    <property type="entry name" value="zf-MYND"/>
    <property type="match status" value="1"/>
</dbReference>
<dbReference type="Proteomes" id="UP000011083">
    <property type="component" value="Unassembled WGS sequence"/>
</dbReference>
<feature type="repeat" description="ANK" evidence="6">
    <location>
        <begin position="71"/>
        <end position="103"/>
    </location>
</feature>
<proteinExistence type="predicted"/>
<dbReference type="KEGG" id="acan:ACA1_066730"/>
<dbReference type="EMBL" id="KB008048">
    <property type="protein sequence ID" value="ELR14632.1"/>
    <property type="molecule type" value="Genomic_DNA"/>
</dbReference>
<keyword evidence="3 7" id="KW-0863">Zinc-finger</keyword>
<evidence type="ECO:0000256" key="7">
    <source>
        <dbReference type="PROSITE-ProRule" id="PRU00134"/>
    </source>
</evidence>
<name>L8GP27_ACACF</name>
<dbReference type="InterPro" id="IPR036770">
    <property type="entry name" value="Ankyrin_rpt-contain_sf"/>
</dbReference>
<sequence length="171" mass="18922">MMFGGKVKVDKLGKEFYKASEKNDVEKMKQIIESGLDQRALQRARLAFKGQLEVVKMLLDKGCPVDIRNAQKETALTLAVMYNRAETVKYLLEKGANPRVSDWMGRTVRDAAEQSFTPNEEAKQVLLDALSPQKGTAAGKTGSCQVCGAPSSQRCGRCKAASYCSHECQRR</sequence>
<dbReference type="STRING" id="1257118.L8GP27"/>
<evidence type="ECO:0000256" key="1">
    <source>
        <dbReference type="ARBA" id="ARBA00022723"/>
    </source>
</evidence>
<dbReference type="PROSITE" id="PS50865">
    <property type="entry name" value="ZF_MYND_2"/>
    <property type="match status" value="1"/>
</dbReference>
<dbReference type="GO" id="GO:0008270">
    <property type="term" value="F:zinc ion binding"/>
    <property type="evidence" value="ECO:0007669"/>
    <property type="project" value="UniProtKB-KW"/>
</dbReference>
<keyword evidence="2" id="KW-0677">Repeat</keyword>
<dbReference type="AlphaFoldDB" id="L8GP27"/>
<dbReference type="Pfam" id="PF12796">
    <property type="entry name" value="Ank_2"/>
    <property type="match status" value="1"/>
</dbReference>
<dbReference type="Gene3D" id="1.25.40.20">
    <property type="entry name" value="Ankyrin repeat-containing domain"/>
    <property type="match status" value="1"/>
</dbReference>
<evidence type="ECO:0000256" key="6">
    <source>
        <dbReference type="PROSITE-ProRule" id="PRU00023"/>
    </source>
</evidence>
<keyword evidence="4" id="KW-0862">Zinc</keyword>
<dbReference type="SMART" id="SM00248">
    <property type="entry name" value="ANK"/>
    <property type="match status" value="2"/>
</dbReference>
<dbReference type="OrthoDB" id="194358at2759"/>
<dbReference type="SUPFAM" id="SSF144232">
    <property type="entry name" value="HIT/MYND zinc finger-like"/>
    <property type="match status" value="1"/>
</dbReference>
<evidence type="ECO:0000256" key="4">
    <source>
        <dbReference type="ARBA" id="ARBA00022833"/>
    </source>
</evidence>
<evidence type="ECO:0000259" key="8">
    <source>
        <dbReference type="PROSITE" id="PS50865"/>
    </source>
</evidence>
<evidence type="ECO:0000313" key="10">
    <source>
        <dbReference type="Proteomes" id="UP000011083"/>
    </source>
</evidence>
<dbReference type="VEuPathDB" id="AmoebaDB:ACA1_066730"/>
<evidence type="ECO:0000256" key="5">
    <source>
        <dbReference type="ARBA" id="ARBA00023043"/>
    </source>
</evidence>
<dbReference type="Gene3D" id="6.10.140.2220">
    <property type="match status" value="1"/>
</dbReference>
<accession>L8GP27</accession>
<evidence type="ECO:0000256" key="2">
    <source>
        <dbReference type="ARBA" id="ARBA00022737"/>
    </source>
</evidence>
<keyword evidence="5 6" id="KW-0040">ANK repeat</keyword>
<protein>
    <submittedName>
        <fullName evidence="9">Ankyrin repeat-containing protein</fullName>
    </submittedName>
</protein>
<dbReference type="SUPFAM" id="SSF48403">
    <property type="entry name" value="Ankyrin repeat"/>
    <property type="match status" value="1"/>
</dbReference>
<dbReference type="GeneID" id="14915236"/>
<evidence type="ECO:0000313" key="9">
    <source>
        <dbReference type="EMBL" id="ELR14632.1"/>
    </source>
</evidence>
<dbReference type="PANTHER" id="PTHR24161:SF85">
    <property type="entry name" value="PALMITOYLTRANSFERASE HIP14"/>
    <property type="match status" value="1"/>
</dbReference>
<keyword evidence="1" id="KW-0479">Metal-binding</keyword>
<keyword evidence="10" id="KW-1185">Reference proteome</keyword>
<reference evidence="9 10" key="1">
    <citation type="journal article" date="2013" name="Genome Biol.">
        <title>Genome of Acanthamoeba castellanii highlights extensive lateral gene transfer and early evolution of tyrosine kinase signaling.</title>
        <authorList>
            <person name="Clarke M."/>
            <person name="Lohan A.J."/>
            <person name="Liu B."/>
            <person name="Lagkouvardos I."/>
            <person name="Roy S."/>
            <person name="Zafar N."/>
            <person name="Bertelli C."/>
            <person name="Schilde C."/>
            <person name="Kianianmomeni A."/>
            <person name="Burglin T.R."/>
            <person name="Frech C."/>
            <person name="Turcotte B."/>
            <person name="Kopec K.O."/>
            <person name="Synnott J.M."/>
            <person name="Choo C."/>
            <person name="Paponov I."/>
            <person name="Finkler A."/>
            <person name="Soon Heng Tan C."/>
            <person name="Hutchins A.P."/>
            <person name="Weinmeier T."/>
            <person name="Rattei T."/>
            <person name="Chu J.S."/>
            <person name="Gimenez G."/>
            <person name="Irimia M."/>
            <person name="Rigden D.J."/>
            <person name="Fitzpatrick D.A."/>
            <person name="Lorenzo-Morales J."/>
            <person name="Bateman A."/>
            <person name="Chiu C.H."/>
            <person name="Tang P."/>
            <person name="Hegemann P."/>
            <person name="Fromm H."/>
            <person name="Raoult D."/>
            <person name="Greub G."/>
            <person name="Miranda-Saavedra D."/>
            <person name="Chen N."/>
            <person name="Nash P."/>
            <person name="Ginger M.L."/>
            <person name="Horn M."/>
            <person name="Schaap P."/>
            <person name="Caler L."/>
            <person name="Loftus B."/>
        </authorList>
    </citation>
    <scope>NUCLEOTIDE SEQUENCE [LARGE SCALE GENOMIC DNA]</scope>
    <source>
        <strain evidence="9 10">Neff</strain>
    </source>
</reference>
<dbReference type="PANTHER" id="PTHR24161">
    <property type="entry name" value="ANK_REP_REGION DOMAIN-CONTAINING PROTEIN-RELATED"/>
    <property type="match status" value="1"/>
</dbReference>
<gene>
    <name evidence="9" type="ORF">ACA1_066730</name>
</gene>
<dbReference type="RefSeq" id="XP_004336645.1">
    <property type="nucleotide sequence ID" value="XM_004336597.1"/>
</dbReference>
<dbReference type="PROSITE" id="PS50088">
    <property type="entry name" value="ANK_REPEAT"/>
    <property type="match status" value="1"/>
</dbReference>
<dbReference type="InterPro" id="IPR002110">
    <property type="entry name" value="Ankyrin_rpt"/>
</dbReference>
<feature type="domain" description="MYND-type" evidence="8">
    <location>
        <begin position="144"/>
        <end position="171"/>
    </location>
</feature>
<dbReference type="PROSITE" id="PS50297">
    <property type="entry name" value="ANK_REP_REGION"/>
    <property type="match status" value="1"/>
</dbReference>
<evidence type="ECO:0000256" key="3">
    <source>
        <dbReference type="ARBA" id="ARBA00022771"/>
    </source>
</evidence>